<dbReference type="Proteomes" id="UP001498771">
    <property type="component" value="Unassembled WGS sequence"/>
</dbReference>
<evidence type="ECO:0000313" key="2">
    <source>
        <dbReference type="Proteomes" id="UP001498771"/>
    </source>
</evidence>
<dbReference type="RefSeq" id="XP_064769291.1">
    <property type="nucleotide sequence ID" value="XM_064911039.1"/>
</dbReference>
<dbReference type="GeneID" id="90036551"/>
<protein>
    <submittedName>
        <fullName evidence="1">Kinetochore protein Mis14 like-domain-containing protein</fullName>
    </submittedName>
</protein>
<comment type="caution">
    <text evidence="1">The sequence shown here is derived from an EMBL/GenBank/DDBJ whole genome shotgun (WGS) entry which is preliminary data.</text>
</comment>
<keyword evidence="2" id="KW-1185">Reference proteome</keyword>
<dbReference type="PANTHER" id="PTHR31749">
    <property type="entry name" value="KINETOCHORE-ASSOCIATED PROTEIN NSL1 HOMOLOG"/>
    <property type="match status" value="1"/>
</dbReference>
<dbReference type="InterPro" id="IPR013950">
    <property type="entry name" value="Mis14/Nsl1"/>
</dbReference>
<sequence>MAPTAQTGRTIPDFEIQQLHHPPVHQKLQLVSEDVRYLQKIFMEAAQSKIDTHLPSKSAEESLRAEVAEKVKEFIAKVFDFSKHSIVVNGMEGADPSLDALMKAKEMDKEEAEAVEPFDLELNEKVRELYAQIDDETVAVTKLRREAPLRAVEHYKKELEAEEINKKIHTLEDDDDSMSIDAPEVDIEKIIPRRDAIEADFDKFIASLREMKKTVPGTISKVERAEAVIAHLNSYKDQSA</sequence>
<organism evidence="1 2">
    <name type="scientific">Myxozyma melibiosi</name>
    <dbReference type="NCBI Taxonomy" id="54550"/>
    <lineage>
        <taxon>Eukaryota</taxon>
        <taxon>Fungi</taxon>
        <taxon>Dikarya</taxon>
        <taxon>Ascomycota</taxon>
        <taxon>Saccharomycotina</taxon>
        <taxon>Lipomycetes</taxon>
        <taxon>Lipomycetales</taxon>
        <taxon>Lipomycetaceae</taxon>
        <taxon>Myxozyma</taxon>
    </lineage>
</organism>
<dbReference type="PANTHER" id="PTHR31749:SF3">
    <property type="entry name" value="KINETOCHORE-ASSOCIATED PROTEIN NSL1 HOMOLOG"/>
    <property type="match status" value="1"/>
</dbReference>
<proteinExistence type="predicted"/>
<evidence type="ECO:0000313" key="1">
    <source>
        <dbReference type="EMBL" id="KAK7206258.1"/>
    </source>
</evidence>
<reference evidence="1 2" key="1">
    <citation type="submission" date="2024-03" db="EMBL/GenBank/DDBJ databases">
        <title>Genome-scale model development and genomic sequencing of the oleaginous clade Lipomyces.</title>
        <authorList>
            <consortium name="Lawrence Berkeley National Laboratory"/>
            <person name="Czajka J.J."/>
            <person name="Han Y."/>
            <person name="Kim J."/>
            <person name="Mondo S.J."/>
            <person name="Hofstad B.A."/>
            <person name="Robles A."/>
            <person name="Haridas S."/>
            <person name="Riley R."/>
            <person name="LaButti K."/>
            <person name="Pangilinan J."/>
            <person name="Andreopoulos W."/>
            <person name="Lipzen A."/>
            <person name="Yan J."/>
            <person name="Wang M."/>
            <person name="Ng V."/>
            <person name="Grigoriev I.V."/>
            <person name="Spatafora J.W."/>
            <person name="Magnuson J.K."/>
            <person name="Baker S.E."/>
            <person name="Pomraning K.R."/>
        </authorList>
    </citation>
    <scope>NUCLEOTIDE SEQUENCE [LARGE SCALE GENOMIC DNA]</scope>
    <source>
        <strain evidence="1 2">Phaff 52-87</strain>
    </source>
</reference>
<dbReference type="Pfam" id="PF08641">
    <property type="entry name" value="Mis14"/>
    <property type="match status" value="1"/>
</dbReference>
<name>A0ABR1F8T6_9ASCO</name>
<accession>A0ABR1F8T6</accession>
<gene>
    <name evidence="1" type="ORF">BZA70DRAFT_266579</name>
</gene>
<dbReference type="EMBL" id="JBBJBU010000003">
    <property type="protein sequence ID" value="KAK7206258.1"/>
    <property type="molecule type" value="Genomic_DNA"/>
</dbReference>